<protein>
    <submittedName>
        <fullName evidence="9">Uncharacterized protein</fullName>
    </submittedName>
</protein>
<dbReference type="AlphaFoldDB" id="A0AAV5BUU0"/>
<keyword evidence="4 8" id="KW-1133">Transmembrane helix</keyword>
<evidence type="ECO:0000256" key="1">
    <source>
        <dbReference type="ARBA" id="ARBA00004167"/>
    </source>
</evidence>
<proteinExistence type="inferred from homology"/>
<dbReference type="PRINTS" id="PR00385">
    <property type="entry name" value="P450"/>
</dbReference>
<evidence type="ECO:0000313" key="10">
    <source>
        <dbReference type="Proteomes" id="UP001054889"/>
    </source>
</evidence>
<reference evidence="9" key="1">
    <citation type="journal article" date="2018" name="DNA Res.">
        <title>Multiple hybrid de novo genome assembly of finger millet, an orphan allotetraploid crop.</title>
        <authorList>
            <person name="Hatakeyama M."/>
            <person name="Aluri S."/>
            <person name="Balachadran M.T."/>
            <person name="Sivarajan S.R."/>
            <person name="Patrignani A."/>
            <person name="Gruter S."/>
            <person name="Poveda L."/>
            <person name="Shimizu-Inatsugi R."/>
            <person name="Baeten J."/>
            <person name="Francoijs K.J."/>
            <person name="Nataraja K.N."/>
            <person name="Reddy Y.A.N."/>
            <person name="Phadnis S."/>
            <person name="Ravikumar R.L."/>
            <person name="Schlapbach R."/>
            <person name="Sreeman S.M."/>
            <person name="Shimizu K.K."/>
        </authorList>
    </citation>
    <scope>NUCLEOTIDE SEQUENCE</scope>
</reference>
<keyword evidence="2 8" id="KW-0812">Transmembrane</keyword>
<evidence type="ECO:0000256" key="6">
    <source>
        <dbReference type="PIRSR" id="PIRSR602401-1"/>
    </source>
</evidence>
<evidence type="ECO:0000313" key="9">
    <source>
        <dbReference type="EMBL" id="GJM89976.1"/>
    </source>
</evidence>
<dbReference type="PROSITE" id="PS00086">
    <property type="entry name" value="CYTOCHROME_P450"/>
    <property type="match status" value="1"/>
</dbReference>
<dbReference type="PRINTS" id="PR00463">
    <property type="entry name" value="EP450I"/>
</dbReference>
<keyword evidence="6 7" id="KW-0349">Heme</keyword>
<dbReference type="GO" id="GO:0005506">
    <property type="term" value="F:iron ion binding"/>
    <property type="evidence" value="ECO:0007669"/>
    <property type="project" value="InterPro"/>
</dbReference>
<comment type="caution">
    <text evidence="9">The sequence shown here is derived from an EMBL/GenBank/DDBJ whole genome shotgun (WGS) entry which is preliminary data.</text>
</comment>
<keyword evidence="5 8" id="KW-0472">Membrane</keyword>
<dbReference type="InterPro" id="IPR017972">
    <property type="entry name" value="Cyt_P450_CS"/>
</dbReference>
<dbReference type="PANTHER" id="PTHR24298">
    <property type="entry name" value="FLAVONOID 3'-MONOOXYGENASE-RELATED"/>
    <property type="match status" value="1"/>
</dbReference>
<dbReference type="EMBL" id="BQKI01000003">
    <property type="protein sequence ID" value="GJM89976.1"/>
    <property type="molecule type" value="Genomic_DNA"/>
</dbReference>
<dbReference type="InterPro" id="IPR002401">
    <property type="entry name" value="Cyt_P450_E_grp-I"/>
</dbReference>
<dbReference type="SUPFAM" id="SSF48264">
    <property type="entry name" value="Cytochrome P450"/>
    <property type="match status" value="1"/>
</dbReference>
<keyword evidence="7" id="KW-0560">Oxidoreductase</keyword>
<dbReference type="Gene3D" id="1.10.630.10">
    <property type="entry name" value="Cytochrome P450"/>
    <property type="match status" value="1"/>
</dbReference>
<dbReference type="GO" id="GO:0016709">
    <property type="term" value="F:oxidoreductase activity, acting on paired donors, with incorporation or reduction of molecular oxygen, NAD(P)H as one donor, and incorporation of one atom of oxygen"/>
    <property type="evidence" value="ECO:0007669"/>
    <property type="project" value="TreeGrafter"/>
</dbReference>
<evidence type="ECO:0000256" key="5">
    <source>
        <dbReference type="ARBA" id="ARBA00023136"/>
    </source>
</evidence>
<comment type="cofactor">
    <cofactor evidence="6">
        <name>heme</name>
        <dbReference type="ChEBI" id="CHEBI:30413"/>
    </cofactor>
</comment>
<evidence type="ECO:0000256" key="8">
    <source>
        <dbReference type="SAM" id="Phobius"/>
    </source>
</evidence>
<comment type="subcellular location">
    <subcellularLocation>
        <location evidence="1">Membrane</location>
        <topology evidence="1">Single-pass membrane protein</topology>
    </subcellularLocation>
</comment>
<evidence type="ECO:0000256" key="7">
    <source>
        <dbReference type="RuleBase" id="RU000461"/>
    </source>
</evidence>
<evidence type="ECO:0000256" key="4">
    <source>
        <dbReference type="ARBA" id="ARBA00022989"/>
    </source>
</evidence>
<evidence type="ECO:0000256" key="2">
    <source>
        <dbReference type="ARBA" id="ARBA00022692"/>
    </source>
</evidence>
<dbReference type="InterPro" id="IPR036396">
    <property type="entry name" value="Cyt_P450_sf"/>
</dbReference>
<comment type="similarity">
    <text evidence="7">Belongs to the cytochrome P450 family.</text>
</comment>
<dbReference type="CDD" id="cd11075">
    <property type="entry name" value="CYP77_89"/>
    <property type="match status" value="1"/>
</dbReference>
<sequence length="520" mass="57952">MDLRSPLLLLCLAALPVVVVVVVFLLGHGQEHRKGRRLPPGPAAAVFLAKFLALRRSIFDLGPLLRELHERHGPVISVRLFRTLVFVADRHLAHRILVQGGATFADRPRLAEPGLLFTAGARDISTSPYGPYWRLVRRNLAAEALHPSRVSLFAPARRRARDALLLRLSCGCGGASGVVEVRPLFRRALFELLVYMSLGACRVVDRVEETLDEMQALQQQILRSITAFPVFAFFPAVTKRLFRRRWEAYVAVRRRQDEIFLPMIDARRRSCDDPGPPCYADSVLKLRVAEEDGDRHLTGSEMVSLCSEFLNGGTDLTATALEWIMAELVNHPDVQSKLYQELMLNSNSNSNSSAAGGGELNDLELEAMPYLKAVVMEGLRLHPPSHFLLPHGVLTHDAEIAGYAVPKGAEVNFLLAGFGRDDTAWAAPMEFRPERFLDGCDVDITGSREIKMMPFGAGRRMCPGYALGLLHLQFLVASLVKELEWLPPAEGAVDMTEMLDFTTVMKHPLRARIRTRRNST</sequence>
<organism evidence="9 10">
    <name type="scientific">Eleusine coracana subsp. coracana</name>
    <dbReference type="NCBI Taxonomy" id="191504"/>
    <lineage>
        <taxon>Eukaryota</taxon>
        <taxon>Viridiplantae</taxon>
        <taxon>Streptophyta</taxon>
        <taxon>Embryophyta</taxon>
        <taxon>Tracheophyta</taxon>
        <taxon>Spermatophyta</taxon>
        <taxon>Magnoliopsida</taxon>
        <taxon>Liliopsida</taxon>
        <taxon>Poales</taxon>
        <taxon>Poaceae</taxon>
        <taxon>PACMAD clade</taxon>
        <taxon>Chloridoideae</taxon>
        <taxon>Cynodonteae</taxon>
        <taxon>Eleusininae</taxon>
        <taxon>Eleusine</taxon>
    </lineage>
</organism>
<reference evidence="9" key="2">
    <citation type="submission" date="2021-12" db="EMBL/GenBank/DDBJ databases">
        <title>Resequencing data analysis of finger millet.</title>
        <authorList>
            <person name="Hatakeyama M."/>
            <person name="Aluri S."/>
            <person name="Balachadran M.T."/>
            <person name="Sivarajan S.R."/>
            <person name="Poveda L."/>
            <person name="Shimizu-Inatsugi R."/>
            <person name="Schlapbach R."/>
            <person name="Sreeman S.M."/>
            <person name="Shimizu K.K."/>
        </authorList>
    </citation>
    <scope>NUCLEOTIDE SEQUENCE</scope>
</reference>
<dbReference type="PANTHER" id="PTHR24298:SF80">
    <property type="entry name" value="OS02G0108800 PROTEIN"/>
    <property type="match status" value="1"/>
</dbReference>
<dbReference type="GO" id="GO:0020037">
    <property type="term" value="F:heme binding"/>
    <property type="evidence" value="ECO:0007669"/>
    <property type="project" value="InterPro"/>
</dbReference>
<accession>A0AAV5BUU0</accession>
<keyword evidence="10" id="KW-1185">Reference proteome</keyword>
<dbReference type="Pfam" id="PF00067">
    <property type="entry name" value="p450"/>
    <property type="match status" value="1"/>
</dbReference>
<keyword evidence="6 7" id="KW-0408">Iron</keyword>
<keyword evidence="7" id="KW-0503">Monooxygenase</keyword>
<dbReference type="InterPro" id="IPR001128">
    <property type="entry name" value="Cyt_P450"/>
</dbReference>
<feature type="transmembrane region" description="Helical" evidence="8">
    <location>
        <begin position="6"/>
        <end position="27"/>
    </location>
</feature>
<evidence type="ECO:0000256" key="3">
    <source>
        <dbReference type="ARBA" id="ARBA00022723"/>
    </source>
</evidence>
<dbReference type="InterPro" id="IPR051103">
    <property type="entry name" value="Plant_metabolite_P450s"/>
</dbReference>
<keyword evidence="3 6" id="KW-0479">Metal-binding</keyword>
<name>A0AAV5BUU0_ELECO</name>
<dbReference type="GO" id="GO:0016020">
    <property type="term" value="C:membrane"/>
    <property type="evidence" value="ECO:0007669"/>
    <property type="project" value="UniProtKB-SubCell"/>
</dbReference>
<feature type="binding site" description="axial binding residue" evidence="6">
    <location>
        <position position="462"/>
    </location>
    <ligand>
        <name>heme</name>
        <dbReference type="ChEBI" id="CHEBI:30413"/>
    </ligand>
    <ligandPart>
        <name>Fe</name>
        <dbReference type="ChEBI" id="CHEBI:18248"/>
    </ligandPart>
</feature>
<dbReference type="Proteomes" id="UP001054889">
    <property type="component" value="Unassembled WGS sequence"/>
</dbReference>
<gene>
    <name evidence="9" type="primary">ga06209</name>
    <name evidence="9" type="ORF">PR202_ga06209</name>
</gene>